<dbReference type="InterPro" id="IPR021916">
    <property type="entry name" value="DUF3527"/>
</dbReference>
<feature type="compositionally biased region" description="Basic residues" evidence="1">
    <location>
        <begin position="1037"/>
        <end position="1047"/>
    </location>
</feature>
<feature type="compositionally biased region" description="Polar residues" evidence="1">
    <location>
        <begin position="828"/>
        <end position="845"/>
    </location>
</feature>
<accession>I1QVR4</accession>
<keyword evidence="4" id="KW-1185">Reference proteome</keyword>
<reference evidence="3 4" key="2">
    <citation type="submission" date="2018-04" db="EMBL/GenBank/DDBJ databases">
        <title>OglaRS2 (Oryza glaberrima Reference Sequence Version 2).</title>
        <authorList>
            <person name="Zhang J."/>
            <person name="Kudrna D."/>
            <person name="Lee S."/>
            <person name="Talag J."/>
            <person name="Rajasekar S."/>
            <person name="Wing R.A."/>
        </authorList>
    </citation>
    <scope>NUCLEOTIDE SEQUENCE [LARGE SCALE GENOMIC DNA]</scope>
    <source>
        <strain evidence="3 4">cv. IRGC 96717</strain>
    </source>
</reference>
<dbReference type="eggNOG" id="ENOG502QSDE">
    <property type="taxonomic scope" value="Eukaryota"/>
</dbReference>
<evidence type="ECO:0000256" key="1">
    <source>
        <dbReference type="SAM" id="MobiDB-lite"/>
    </source>
</evidence>
<keyword evidence="2" id="KW-0812">Transmembrane</keyword>
<evidence type="ECO:0000313" key="3">
    <source>
        <dbReference type="EnsemblPlants" id="ORGLA10G0129700.1"/>
    </source>
</evidence>
<dbReference type="Proteomes" id="UP000007306">
    <property type="component" value="Chromosome 10"/>
</dbReference>
<feature type="region of interest" description="Disordered" evidence="1">
    <location>
        <begin position="1034"/>
        <end position="1055"/>
    </location>
</feature>
<dbReference type="STRING" id="4538.I1QVR4"/>
<feature type="region of interest" description="Disordered" evidence="1">
    <location>
        <begin position="821"/>
        <end position="845"/>
    </location>
</feature>
<organism evidence="3 4">
    <name type="scientific">Oryza glaberrima</name>
    <name type="common">African rice</name>
    <dbReference type="NCBI Taxonomy" id="4538"/>
    <lineage>
        <taxon>Eukaryota</taxon>
        <taxon>Viridiplantae</taxon>
        <taxon>Streptophyta</taxon>
        <taxon>Embryophyta</taxon>
        <taxon>Tracheophyta</taxon>
        <taxon>Spermatophyta</taxon>
        <taxon>Magnoliopsida</taxon>
        <taxon>Liliopsida</taxon>
        <taxon>Poales</taxon>
        <taxon>Poaceae</taxon>
        <taxon>BOP clade</taxon>
        <taxon>Oryzoideae</taxon>
        <taxon>Oryzeae</taxon>
        <taxon>Oryzinae</taxon>
        <taxon>Oryza</taxon>
    </lineage>
</organism>
<evidence type="ECO:0000256" key="2">
    <source>
        <dbReference type="SAM" id="Phobius"/>
    </source>
</evidence>
<dbReference type="Gramene" id="ORGLA10G0129700.1">
    <property type="protein sequence ID" value="ORGLA10G0129700.1"/>
    <property type="gene ID" value="ORGLA10G0129700"/>
</dbReference>
<dbReference type="Pfam" id="PF12043">
    <property type="entry name" value="DUF3527"/>
    <property type="match status" value="1"/>
</dbReference>
<dbReference type="EnsemblPlants" id="ORGLA10G0129700.1">
    <property type="protein sequence ID" value="ORGLA10G0129700.1"/>
    <property type="gene ID" value="ORGLA10G0129700"/>
</dbReference>
<dbReference type="PANTHER" id="PTHR31390:SF11">
    <property type="entry name" value="OS10G0550750 PROTEIN"/>
    <property type="match status" value="1"/>
</dbReference>
<dbReference type="HOGENOM" id="CLU_009466_0_0_1"/>
<proteinExistence type="predicted"/>
<keyword evidence="2" id="KW-1133">Transmembrane helix</keyword>
<feature type="region of interest" description="Disordered" evidence="1">
    <location>
        <begin position="454"/>
        <end position="486"/>
    </location>
</feature>
<evidence type="ECO:0000313" key="4">
    <source>
        <dbReference type="Proteomes" id="UP000007306"/>
    </source>
</evidence>
<sequence length="1382" mass="150976">MAEAKVEAKSPRGGGGWQGEASIERAIGASSFNDAPWCTPNPSELRRSGDGGAKKAAAVEDVGVALELAEDGLKELAVSPAVDTLGLMKASSQRFLSGKERASFLLVSKGTKRLFGYCRELQATGLRFLQVIESSKAEREREAKVERRFWRWMMIGGRRRATSGDWRVEPTWVERRYDFFRLEIDEQHSEFQIVQVASNHQDGDYFFSCLELKIFSTPHWSITPSRQQQAQLRKRRGETKKKSVLATAPNASCILTPLAQEGERFFSSWEMLFLAGCVLEVATNMEFIVVAFYGSKIRDDATAPTFSFTDEGIISTFLLLSISFCIPASSLLPQFLLVLSMGNRSRQRVAKEAMQSINEEADSPSREVQPGRHHMLKCPDGKPELHLEQIPNFHCKSLPSSRREAYQDDSIMHKRGSMYQSSSDVSRLRKLQEGRRKIDSALSRDSFMSFEIVDSSSQPSTSGPYLSRQQSRSCKPSSSIDASSKVQQATREFLSLSLRELPDEHSRLGRPRKDCNLLKDCAGDGFLEISLDEDTSKSVHTRQIEGTCSKDARSNCQHSVDVYSDGSKHGEGDLVNKLPKSLSTKVGVFDATCPPESTHGANSTTKARSSPFKKILDPIMKSKSLRNPSLMEKEDAKHSSLLVEGKGRVLRKSLLSGISRTEQSLTPNCQQSKEAQVLTVTSSPTHLHAVLKLDPTNDSFGFEFCTKGPEESIYANIWKAGNELNWIYTFHSTGKRTSTVGKTPKDRRGCLPPIVGQMHVSSYLYSEVGQNGVLNNSAISEFVLYDIAHARRSSAVERIQCTDSSKPKFCSAVNNSISRGSLERNNLMERQNNTRNNSDASTSSLWSREDLHPHLEVAAIVIQVPFHKTQSKELKDGSSSGTIKVAAAGGAHGLPRDDESSPSPLLDRLKTGGGCDCGGWDMSCPIVVLDNAYDSHWVDSVMTESKHPMELPFQGNKEALPAISMKAVGNGHFSVDFHARLSALQAFSVCICLLHCSEVSSAIGIEKFKHKLYSSSLKMLLKDEVKQLIESVTTKENKKKKTKRRKEKTPPSIVLDPPSFEPEAGVGIWQETAPFGAVSASITALVVVGLVHLLLTLVALSLILILKNIIGPDTVLSIDGQMGCLARPGWAKISIPFPLSSLSSNTTTDSAAAPATATSLAAASPPSSPLASQRSSPPWEAVAGGSRSGRPSPPQPPRHRGSPGGTPGLHGLPMEMTTGEMEAAIVALPAKKEALREAPSSSPRRLPLQPRAAVEPTRLIILPFQYSMEASLICKSEVKLSRAEQSIQLAQMALRRSAAAAMSWPSARVTMLGDSMATTSSVVNLSSSQRSSSLPAATIPGRITVLCNPGRRRSLSVSPFSPTSTATLDRSMPHCIDRYVKD</sequence>
<protein>
    <submittedName>
        <fullName evidence="3">Uncharacterized protein</fullName>
    </submittedName>
</protein>
<keyword evidence="2" id="KW-0472">Membrane</keyword>
<name>I1QVR4_ORYGL</name>
<feature type="compositionally biased region" description="Low complexity" evidence="1">
    <location>
        <begin position="1144"/>
        <end position="1190"/>
    </location>
</feature>
<feature type="transmembrane region" description="Helical" evidence="2">
    <location>
        <begin position="1082"/>
        <end position="1106"/>
    </location>
</feature>
<reference evidence="3" key="1">
    <citation type="submission" date="2015-06" db="UniProtKB">
        <authorList>
            <consortium name="EnsemblPlants"/>
        </authorList>
    </citation>
    <scope>IDENTIFICATION</scope>
</reference>
<feature type="region of interest" description="Disordered" evidence="1">
    <location>
        <begin position="1144"/>
        <end position="1214"/>
    </location>
</feature>
<dbReference type="PANTHER" id="PTHR31390">
    <property type="entry name" value="EXPRESSED PROTEIN"/>
    <property type="match status" value="1"/>
</dbReference>